<proteinExistence type="predicted"/>
<organism evidence="2 3">
    <name type="scientific">Nocardioides eburneus</name>
    <dbReference type="NCBI Taxonomy" id="3231482"/>
    <lineage>
        <taxon>Bacteria</taxon>
        <taxon>Bacillati</taxon>
        <taxon>Actinomycetota</taxon>
        <taxon>Actinomycetes</taxon>
        <taxon>Propionibacteriales</taxon>
        <taxon>Nocardioidaceae</taxon>
        <taxon>Nocardioides</taxon>
    </lineage>
</organism>
<evidence type="ECO:0000313" key="3">
    <source>
        <dbReference type="Proteomes" id="UP001556631"/>
    </source>
</evidence>
<evidence type="ECO:0000256" key="1">
    <source>
        <dbReference type="SAM" id="MobiDB-lite"/>
    </source>
</evidence>
<evidence type="ECO:0000313" key="2">
    <source>
        <dbReference type="EMBL" id="MEX0426888.1"/>
    </source>
</evidence>
<protein>
    <recommendedName>
        <fullName evidence="4">ClpX-type ZB domain-containing protein</fullName>
    </recommendedName>
</protein>
<sequence length="213" mass="23574">MTPRDAARAAYARFTPTPNSPEGNDPDLWPLGWDRMPADGAEDTFWIMRVPVELLPYYCRCEAVDANRLRQARQRREKAPDRVPVLAQPIADLMGAGGRPVPLLTFSRDRGGDTDRMLHLLAVADAWGTWQQARAAAERVRQGRYCRCQMCARVDQLGVFIRTLPDGRTPRLCQPCYDVAREVAAELAAEAAANTKLATGATRAQAARQLLGA</sequence>
<accession>A0ABV3SXY3</accession>
<dbReference type="EMBL" id="JBFPJR010000005">
    <property type="protein sequence ID" value="MEX0426888.1"/>
    <property type="molecule type" value="Genomic_DNA"/>
</dbReference>
<comment type="caution">
    <text evidence="2">The sequence shown here is derived from an EMBL/GenBank/DDBJ whole genome shotgun (WGS) entry which is preliminary data.</text>
</comment>
<feature type="region of interest" description="Disordered" evidence="1">
    <location>
        <begin position="1"/>
        <end position="28"/>
    </location>
</feature>
<evidence type="ECO:0008006" key="4">
    <source>
        <dbReference type="Google" id="ProtNLM"/>
    </source>
</evidence>
<gene>
    <name evidence="2" type="ORF">AB3X52_04580</name>
</gene>
<dbReference type="RefSeq" id="WP_367991733.1">
    <property type="nucleotide sequence ID" value="NZ_JBFPJR010000005.1"/>
</dbReference>
<dbReference type="Proteomes" id="UP001556631">
    <property type="component" value="Unassembled WGS sequence"/>
</dbReference>
<reference evidence="2 3" key="1">
    <citation type="submission" date="2024-07" db="EMBL/GenBank/DDBJ databases">
        <authorList>
            <person name="Lee S."/>
            <person name="Kang M."/>
        </authorList>
    </citation>
    <scope>NUCLEOTIDE SEQUENCE [LARGE SCALE GENOMIC DNA]</scope>
    <source>
        <strain evidence="2 3">DS6</strain>
    </source>
</reference>
<name>A0ABV3SXY3_9ACTN</name>
<keyword evidence="3" id="KW-1185">Reference proteome</keyword>